<dbReference type="Proteomes" id="UP001362100">
    <property type="component" value="Unassembled WGS sequence"/>
</dbReference>
<accession>A0ABU8PNI6</accession>
<evidence type="ECO:0000313" key="2">
    <source>
        <dbReference type="Proteomes" id="UP001362100"/>
    </source>
</evidence>
<evidence type="ECO:0008006" key="3">
    <source>
        <dbReference type="Google" id="ProtNLM"/>
    </source>
</evidence>
<reference evidence="1 2" key="1">
    <citation type="submission" date="2023-12" db="EMBL/GenBank/DDBJ databases">
        <title>Gut-associated functions are favored during microbiome assembly across C. elegans life.</title>
        <authorList>
            <person name="Zimmermann J."/>
        </authorList>
    </citation>
    <scope>NUCLEOTIDE SEQUENCE [LARGE SCALE GENOMIC DNA]</scope>
    <source>
        <strain evidence="1 2">BIGb0393</strain>
    </source>
</reference>
<dbReference type="EMBL" id="JBBGZW010000001">
    <property type="protein sequence ID" value="MEJ5044299.1"/>
    <property type="molecule type" value="Genomic_DNA"/>
</dbReference>
<organism evidence="1 2">
    <name type="scientific">Pantoea nemavictus</name>
    <dbReference type="NCBI Taxonomy" id="2726955"/>
    <lineage>
        <taxon>Bacteria</taxon>
        <taxon>Pseudomonadati</taxon>
        <taxon>Pseudomonadota</taxon>
        <taxon>Gammaproteobacteria</taxon>
        <taxon>Enterobacterales</taxon>
        <taxon>Erwiniaceae</taxon>
        <taxon>Pantoea</taxon>
    </lineage>
</organism>
<gene>
    <name evidence="1" type="ORF">WH298_03520</name>
</gene>
<keyword evidence="2" id="KW-1185">Reference proteome</keyword>
<dbReference type="RefSeq" id="WP_180822232.1">
    <property type="nucleotide sequence ID" value="NZ_JACAWY010000001.1"/>
</dbReference>
<proteinExistence type="predicted"/>
<sequence length="341" mass="39020">MKNKWMFLIYFVVFLSTMAGYYKLYSFQIGRSVKAEWWLVDVQHKKESLAKNVGENRIIIASGSNGLFGINSKLMSELTARPVVNMAMHGSLDISYYRKLLDRTVRKGDIVIMPLEYGFYFRKDMYSDWFVNNMLAWGSDYIDSLSMYGKAVLVTYTTFERVMEGALSTTKRLTTPVIYIDAYKGNPNGRNYGYRYTSLNSTGDMNIDPKGMGFVENTMNHKGYYSESLSYGKKDLVIEKYSEGELIKIRDMIKAKGAELYITWPASMKTEYFNADDAESSLFAESLDSNLKRIGLNTICDHFYANLSPDLFLDSTYHLNASGANQRTKLLSQCVSSEIFH</sequence>
<comment type="caution">
    <text evidence="1">The sequence shown here is derived from an EMBL/GenBank/DDBJ whole genome shotgun (WGS) entry which is preliminary data.</text>
</comment>
<protein>
    <recommendedName>
        <fullName evidence="3">SGNH/GDSL hydrolase family protein</fullName>
    </recommendedName>
</protein>
<name>A0ABU8PNI6_9GAMM</name>
<evidence type="ECO:0000313" key="1">
    <source>
        <dbReference type="EMBL" id="MEJ5044299.1"/>
    </source>
</evidence>